<dbReference type="AlphaFoldDB" id="A0A378AUK9"/>
<evidence type="ECO:0000313" key="1">
    <source>
        <dbReference type="EMBL" id="STV21582.1"/>
    </source>
</evidence>
<sequence>MGPLGLGQILLVVGKQRAGVEQVVIQKMGIKFVAEVVMGGDVLPRLGAGVAAGPVAQAGDGLAQQTEAALQTPQHLAVARKDLQQRRQLVALPVAVHPGLGRRQAAAGQQTPVHLRRADPRLGAQRGGGVAKMKSLRPFAHGERAFAEAAQQTKKQPAREPHVARHIGFKRKDGIGHERSLLLTGWLYSGTRFSHSRSACQ</sequence>
<gene>
    <name evidence="1" type="ORF">NCTC10313_06255</name>
</gene>
<name>A0A378AUK9_KLEPO</name>
<evidence type="ECO:0000313" key="2">
    <source>
        <dbReference type="Proteomes" id="UP000254487"/>
    </source>
</evidence>
<accession>A0A378AUK9</accession>
<dbReference type="Proteomes" id="UP000254487">
    <property type="component" value="Unassembled WGS sequence"/>
</dbReference>
<organism evidence="1 2">
    <name type="scientific">Klebsiella pneumoniae subsp. ozaenae</name>
    <dbReference type="NCBI Taxonomy" id="574"/>
    <lineage>
        <taxon>Bacteria</taxon>
        <taxon>Pseudomonadati</taxon>
        <taxon>Pseudomonadota</taxon>
        <taxon>Gammaproteobacteria</taxon>
        <taxon>Enterobacterales</taxon>
        <taxon>Enterobacteriaceae</taxon>
        <taxon>Klebsiella/Raoultella group</taxon>
        <taxon>Klebsiella</taxon>
        <taxon>Klebsiella pneumoniae complex</taxon>
    </lineage>
</organism>
<protein>
    <submittedName>
        <fullName evidence="1">Uncharacterized protein</fullName>
    </submittedName>
</protein>
<dbReference type="EMBL" id="UGLW01000003">
    <property type="protein sequence ID" value="STV21582.1"/>
    <property type="molecule type" value="Genomic_DNA"/>
</dbReference>
<proteinExistence type="predicted"/>
<reference evidence="1 2" key="1">
    <citation type="submission" date="2018-06" db="EMBL/GenBank/DDBJ databases">
        <authorList>
            <consortium name="Pathogen Informatics"/>
            <person name="Doyle S."/>
        </authorList>
    </citation>
    <scope>NUCLEOTIDE SEQUENCE [LARGE SCALE GENOMIC DNA]</scope>
    <source>
        <strain evidence="1 2">NCTC10313</strain>
    </source>
</reference>